<proteinExistence type="predicted"/>
<reference evidence="2" key="1">
    <citation type="submission" date="2020-03" db="EMBL/GenBank/DDBJ databases">
        <title>Intra-Species Differences in Population Size shape Life History and Genome Evolution.</title>
        <authorList>
            <person name="Willemsen D."/>
            <person name="Cui R."/>
            <person name="Valenzano D.R."/>
        </authorList>
    </citation>
    <scope>NUCLEOTIDE SEQUENCE</scope>
    <source>
        <strain evidence="2">GRZ</strain>
        <tissue evidence="2">Whole</tissue>
    </source>
</reference>
<feature type="compositionally biased region" description="Basic and acidic residues" evidence="1">
    <location>
        <begin position="19"/>
        <end position="33"/>
    </location>
</feature>
<dbReference type="PANTHER" id="PTHR46880:SF8">
    <property type="entry name" value="E3 SUMO-PROTEIN LIGASE KIAA1586"/>
    <property type="match status" value="1"/>
</dbReference>
<evidence type="ECO:0000313" key="3">
    <source>
        <dbReference type="Proteomes" id="UP000822369"/>
    </source>
</evidence>
<gene>
    <name evidence="2" type="ORF">G4P62_010994</name>
</gene>
<organism evidence="2 3">
    <name type="scientific">Nothobranchius furzeri</name>
    <name type="common">Turquoise killifish</name>
    <dbReference type="NCBI Taxonomy" id="105023"/>
    <lineage>
        <taxon>Eukaryota</taxon>
        <taxon>Metazoa</taxon>
        <taxon>Chordata</taxon>
        <taxon>Craniata</taxon>
        <taxon>Vertebrata</taxon>
        <taxon>Euteleostomi</taxon>
        <taxon>Actinopterygii</taxon>
        <taxon>Neopterygii</taxon>
        <taxon>Teleostei</taxon>
        <taxon>Neoteleostei</taxon>
        <taxon>Acanthomorphata</taxon>
        <taxon>Ovalentaria</taxon>
        <taxon>Atherinomorphae</taxon>
        <taxon>Cyprinodontiformes</taxon>
        <taxon>Nothobranchiidae</taxon>
        <taxon>Nothobranchius</taxon>
    </lineage>
</organism>
<sequence length="322" mass="36921">MVRTNVVPTMDIRSFFQRKNSDESREIEEERTHQTVSWLKPSKRKRSESEVDSQDDNSHSQHNVAAGQSETQAYECSSSDSAEVSTTTVDYANDTSADKNNDFEQQWPECWSQAQIHYFSTTYRWLISKNKKLGCSTCSHINARKDMQQGQRVSPEWSRCLVSSFGKDKAAQNNPLRKKIKEHKDSKFHKKAVEIKERAADNTMKKHIEDMQKADYNSTCNVFRTAYKTGKHVRPFTDMPVDVQLQVLNGVNMGRVLHSNNTCAHILDHIAAAMKEKIVNEIVMNRRKLCVLIDESTTISGKFVLVVCLRSAIAGRARYYIF</sequence>
<evidence type="ECO:0000256" key="1">
    <source>
        <dbReference type="SAM" id="MobiDB-lite"/>
    </source>
</evidence>
<feature type="compositionally biased region" description="Polar residues" evidence="1">
    <location>
        <begin position="60"/>
        <end position="81"/>
    </location>
</feature>
<dbReference type="KEGG" id="nfu:107386468"/>
<accession>A0A9D2XPB7</accession>
<dbReference type="EMBL" id="JAAVVJ010000015">
    <property type="protein sequence ID" value="KAF7205835.1"/>
    <property type="molecule type" value="Genomic_DNA"/>
</dbReference>
<comment type="caution">
    <text evidence="2">The sequence shown here is derived from an EMBL/GenBank/DDBJ whole genome shotgun (WGS) entry which is preliminary data.</text>
</comment>
<evidence type="ECO:0000313" key="2">
    <source>
        <dbReference type="EMBL" id="KAF7205835.1"/>
    </source>
</evidence>
<dbReference type="PANTHER" id="PTHR46880">
    <property type="entry name" value="RAS-ASSOCIATING DOMAIN-CONTAINING PROTEIN"/>
    <property type="match status" value="1"/>
</dbReference>
<dbReference type="OMA" id="TCSHINA"/>
<feature type="region of interest" description="Disordered" evidence="1">
    <location>
        <begin position="19"/>
        <end position="81"/>
    </location>
</feature>
<protein>
    <submittedName>
        <fullName evidence="2">KIAA1586-like protein</fullName>
    </submittedName>
</protein>
<name>A0A9D2XPB7_NOTFU</name>
<dbReference type="Proteomes" id="UP000822369">
    <property type="component" value="Chromosome 15"/>
</dbReference>
<dbReference type="OrthoDB" id="8909466at2759"/>
<dbReference type="AlphaFoldDB" id="A0A9D2XPB7"/>